<dbReference type="EMBL" id="KZ678132">
    <property type="protein sequence ID" value="PSN69761.1"/>
    <property type="molecule type" value="Genomic_DNA"/>
</dbReference>
<evidence type="ECO:0000313" key="2">
    <source>
        <dbReference type="Proteomes" id="UP000240883"/>
    </source>
</evidence>
<organism evidence="1 2">
    <name type="scientific">Corynespora cassiicola Philippines</name>
    <dbReference type="NCBI Taxonomy" id="1448308"/>
    <lineage>
        <taxon>Eukaryota</taxon>
        <taxon>Fungi</taxon>
        <taxon>Dikarya</taxon>
        <taxon>Ascomycota</taxon>
        <taxon>Pezizomycotina</taxon>
        <taxon>Dothideomycetes</taxon>
        <taxon>Pleosporomycetidae</taxon>
        <taxon>Pleosporales</taxon>
        <taxon>Corynesporascaceae</taxon>
        <taxon>Corynespora</taxon>
    </lineage>
</organism>
<protein>
    <submittedName>
        <fullName evidence="1">Uncharacterized protein</fullName>
    </submittedName>
</protein>
<reference evidence="1 2" key="1">
    <citation type="journal article" date="2018" name="Front. Microbiol.">
        <title>Genome-Wide Analysis of Corynespora cassiicola Leaf Fall Disease Putative Effectors.</title>
        <authorList>
            <person name="Lopez D."/>
            <person name="Ribeiro S."/>
            <person name="Label P."/>
            <person name="Fumanal B."/>
            <person name="Venisse J.S."/>
            <person name="Kohler A."/>
            <person name="de Oliveira R.R."/>
            <person name="Labutti K."/>
            <person name="Lipzen A."/>
            <person name="Lail K."/>
            <person name="Bauer D."/>
            <person name="Ohm R.A."/>
            <person name="Barry K.W."/>
            <person name="Spatafora J."/>
            <person name="Grigoriev I.V."/>
            <person name="Martin F.M."/>
            <person name="Pujade-Renaud V."/>
        </authorList>
    </citation>
    <scope>NUCLEOTIDE SEQUENCE [LARGE SCALE GENOMIC DNA]</scope>
    <source>
        <strain evidence="1 2">Philippines</strain>
    </source>
</reference>
<gene>
    <name evidence="1" type="ORF">BS50DRAFT_295929</name>
</gene>
<sequence length="92" mass="10089">MWFGWFGEKAAGRVAFWIALIMLRRSSPGKLSGRVVDCSNSCSTHLMSLTVVLVIIAAVTKLGRSGMAKYANDNLSPREECGWELGSHILMT</sequence>
<proteinExistence type="predicted"/>
<dbReference type="AlphaFoldDB" id="A0A2T2NWE9"/>
<accession>A0A2T2NWE9</accession>
<keyword evidence="2" id="KW-1185">Reference proteome</keyword>
<evidence type="ECO:0000313" key="1">
    <source>
        <dbReference type="EMBL" id="PSN69761.1"/>
    </source>
</evidence>
<dbReference type="Proteomes" id="UP000240883">
    <property type="component" value="Unassembled WGS sequence"/>
</dbReference>
<name>A0A2T2NWE9_CORCC</name>